<dbReference type="SMART" id="SM00448">
    <property type="entry name" value="REC"/>
    <property type="match status" value="1"/>
</dbReference>
<dbReference type="Proteomes" id="UP000321222">
    <property type="component" value="Chromosome"/>
</dbReference>
<keyword evidence="3" id="KW-0805">Transcription regulation</keyword>
<dbReference type="GO" id="GO:0005829">
    <property type="term" value="C:cytosol"/>
    <property type="evidence" value="ECO:0007669"/>
    <property type="project" value="TreeGrafter"/>
</dbReference>
<dbReference type="RefSeq" id="WP_147583319.1">
    <property type="nucleotide sequence ID" value="NZ_CP042831.1"/>
</dbReference>
<name>A0A5B9FVQ1_9FLAO</name>
<feature type="domain" description="HTH crp-type" evidence="9">
    <location>
        <begin position="273"/>
        <end position="341"/>
    </location>
</feature>
<dbReference type="InterPro" id="IPR011006">
    <property type="entry name" value="CheY-like_superfamily"/>
</dbReference>
<dbReference type="SUPFAM" id="SSF46785">
    <property type="entry name" value="Winged helix' DNA-binding domain"/>
    <property type="match status" value="1"/>
</dbReference>
<sequence>MIRVLIIEDNDSIRENIIEVLTLSGYEVDTAINGKIGIDKALKNKPDIILCDIMMPELDGYGVLYILNKNPETQTIPFIFLTAKADKSDIRKGMELGADDYLTKPFDDAELLRAIECRIKKRDAQQLYYGHTAESLNSLISNKNGLTELKEKMLERSSREYKTNQYIHYEGDRVTGIYYIISGKVKTVKHTKEGRELITGIYREGEYLDLNIISIDCYSDTAIALEATTLSFLPIEQLDRLLFLHPDIGAKFIKILTRNIREKEQRLLQIAYMSVRKRIAEAIIKMAEQNDNGDNSVKITRDNLAALSGTSPETVSRTLSDFKAEGLIEKNAGALLIINFDKLNTLKN</sequence>
<feature type="modified residue" description="4-aspartylphosphate" evidence="6">
    <location>
        <position position="52"/>
    </location>
</feature>
<dbReference type="PROSITE" id="PS51063">
    <property type="entry name" value="HTH_CRP_2"/>
    <property type="match status" value="1"/>
</dbReference>
<dbReference type="Pfam" id="PF13545">
    <property type="entry name" value="HTH_Crp_2"/>
    <property type="match status" value="1"/>
</dbReference>
<evidence type="ECO:0000256" key="6">
    <source>
        <dbReference type="PROSITE-ProRule" id="PRU00169"/>
    </source>
</evidence>
<dbReference type="PROSITE" id="PS50042">
    <property type="entry name" value="CNMP_BINDING_3"/>
    <property type="match status" value="1"/>
</dbReference>
<dbReference type="KEGG" id="fak:FUA48_09535"/>
<evidence type="ECO:0000313" key="10">
    <source>
        <dbReference type="EMBL" id="QEE49818.1"/>
    </source>
</evidence>
<dbReference type="InterPro" id="IPR036390">
    <property type="entry name" value="WH_DNA-bd_sf"/>
</dbReference>
<dbReference type="Gene3D" id="3.40.50.2300">
    <property type="match status" value="1"/>
</dbReference>
<evidence type="ECO:0000313" key="11">
    <source>
        <dbReference type="Proteomes" id="UP000321222"/>
    </source>
</evidence>
<feature type="domain" description="Cyclic nucleotide-binding" evidence="7">
    <location>
        <begin position="159"/>
        <end position="243"/>
    </location>
</feature>
<dbReference type="CDD" id="cd17574">
    <property type="entry name" value="REC_OmpR"/>
    <property type="match status" value="1"/>
</dbReference>
<dbReference type="SUPFAM" id="SSF52172">
    <property type="entry name" value="CheY-like"/>
    <property type="match status" value="1"/>
</dbReference>
<accession>A0A5B9FVQ1</accession>
<dbReference type="AlphaFoldDB" id="A0A5B9FVQ1"/>
<proteinExistence type="predicted"/>
<dbReference type="InterPro" id="IPR036388">
    <property type="entry name" value="WH-like_DNA-bd_sf"/>
</dbReference>
<evidence type="ECO:0000259" key="9">
    <source>
        <dbReference type="PROSITE" id="PS51063"/>
    </source>
</evidence>
<dbReference type="PROSITE" id="PS00042">
    <property type="entry name" value="HTH_CRP_1"/>
    <property type="match status" value="1"/>
</dbReference>
<dbReference type="SMART" id="SM00100">
    <property type="entry name" value="cNMP"/>
    <property type="match status" value="1"/>
</dbReference>
<reference evidence="10 11" key="1">
    <citation type="submission" date="2019-08" db="EMBL/GenBank/DDBJ databases">
        <title>Flavobacterium alkalisoli sp. nov., isolated from rhizosphere soil of Suaeda salsa.</title>
        <authorList>
            <person name="Sun J.-Q."/>
            <person name="Xu L."/>
        </authorList>
    </citation>
    <scope>NUCLEOTIDE SEQUENCE [LARGE SCALE GENOMIC DNA]</scope>
    <source>
        <strain evidence="10 11">XS-5</strain>
    </source>
</reference>
<dbReference type="Gene3D" id="2.60.120.10">
    <property type="entry name" value="Jelly Rolls"/>
    <property type="match status" value="1"/>
</dbReference>
<evidence type="ECO:0000256" key="4">
    <source>
        <dbReference type="ARBA" id="ARBA00023125"/>
    </source>
</evidence>
<dbReference type="InterPro" id="IPR014710">
    <property type="entry name" value="RmlC-like_jellyroll"/>
</dbReference>
<dbReference type="InterPro" id="IPR012318">
    <property type="entry name" value="HTH_CRP"/>
</dbReference>
<dbReference type="GO" id="GO:0000156">
    <property type="term" value="F:phosphorelay response regulator activity"/>
    <property type="evidence" value="ECO:0007669"/>
    <property type="project" value="TreeGrafter"/>
</dbReference>
<dbReference type="PRINTS" id="PR00034">
    <property type="entry name" value="HTHCRP"/>
</dbReference>
<dbReference type="GO" id="GO:0032993">
    <property type="term" value="C:protein-DNA complex"/>
    <property type="evidence" value="ECO:0007669"/>
    <property type="project" value="TreeGrafter"/>
</dbReference>
<keyword evidence="4" id="KW-0238">DNA-binding</keyword>
<keyword evidence="5" id="KW-0804">Transcription</keyword>
<dbReference type="Pfam" id="PF00027">
    <property type="entry name" value="cNMP_binding"/>
    <property type="match status" value="1"/>
</dbReference>
<dbReference type="PANTHER" id="PTHR48111:SF1">
    <property type="entry name" value="TWO-COMPONENT RESPONSE REGULATOR ORR33"/>
    <property type="match status" value="1"/>
</dbReference>
<dbReference type="SUPFAM" id="SSF51206">
    <property type="entry name" value="cAMP-binding domain-like"/>
    <property type="match status" value="1"/>
</dbReference>
<evidence type="ECO:0000259" key="8">
    <source>
        <dbReference type="PROSITE" id="PS50110"/>
    </source>
</evidence>
<organism evidence="10 11">
    <name type="scientific">Flavobacterium alkalisoli</name>
    <dbReference type="NCBI Taxonomy" id="2602769"/>
    <lineage>
        <taxon>Bacteria</taxon>
        <taxon>Pseudomonadati</taxon>
        <taxon>Bacteroidota</taxon>
        <taxon>Flavobacteriia</taxon>
        <taxon>Flavobacteriales</taxon>
        <taxon>Flavobacteriaceae</taxon>
        <taxon>Flavobacterium</taxon>
    </lineage>
</organism>
<evidence type="ECO:0000256" key="3">
    <source>
        <dbReference type="ARBA" id="ARBA00023015"/>
    </source>
</evidence>
<dbReference type="PANTHER" id="PTHR48111">
    <property type="entry name" value="REGULATOR OF RPOS"/>
    <property type="match status" value="1"/>
</dbReference>
<dbReference type="InterPro" id="IPR039420">
    <property type="entry name" value="WalR-like"/>
</dbReference>
<dbReference type="Pfam" id="PF00072">
    <property type="entry name" value="Response_reg"/>
    <property type="match status" value="1"/>
</dbReference>
<dbReference type="EMBL" id="CP042831">
    <property type="protein sequence ID" value="QEE49818.1"/>
    <property type="molecule type" value="Genomic_DNA"/>
</dbReference>
<dbReference type="GO" id="GO:0000976">
    <property type="term" value="F:transcription cis-regulatory region binding"/>
    <property type="evidence" value="ECO:0007669"/>
    <property type="project" value="TreeGrafter"/>
</dbReference>
<evidence type="ECO:0000256" key="5">
    <source>
        <dbReference type="ARBA" id="ARBA00023163"/>
    </source>
</evidence>
<keyword evidence="1 6" id="KW-0597">Phosphoprotein</keyword>
<dbReference type="CDD" id="cd00038">
    <property type="entry name" value="CAP_ED"/>
    <property type="match status" value="1"/>
</dbReference>
<keyword evidence="2" id="KW-0902">Two-component regulatory system</keyword>
<dbReference type="SMART" id="SM00419">
    <property type="entry name" value="HTH_CRP"/>
    <property type="match status" value="1"/>
</dbReference>
<protein>
    <submittedName>
        <fullName evidence="10">Response regulator</fullName>
    </submittedName>
</protein>
<evidence type="ECO:0000256" key="2">
    <source>
        <dbReference type="ARBA" id="ARBA00023012"/>
    </source>
</evidence>
<gene>
    <name evidence="10" type="ORF">FUA48_09535</name>
</gene>
<dbReference type="PROSITE" id="PS50110">
    <property type="entry name" value="RESPONSE_REGULATORY"/>
    <property type="match status" value="1"/>
</dbReference>
<dbReference type="GO" id="GO:0003700">
    <property type="term" value="F:DNA-binding transcription factor activity"/>
    <property type="evidence" value="ECO:0007669"/>
    <property type="project" value="InterPro"/>
</dbReference>
<keyword evidence="11" id="KW-1185">Reference proteome</keyword>
<dbReference type="InterPro" id="IPR000595">
    <property type="entry name" value="cNMP-bd_dom"/>
</dbReference>
<dbReference type="InterPro" id="IPR001789">
    <property type="entry name" value="Sig_transdc_resp-reg_receiver"/>
</dbReference>
<dbReference type="InterPro" id="IPR018490">
    <property type="entry name" value="cNMP-bd_dom_sf"/>
</dbReference>
<evidence type="ECO:0000256" key="1">
    <source>
        <dbReference type="ARBA" id="ARBA00022553"/>
    </source>
</evidence>
<feature type="domain" description="Response regulatory" evidence="8">
    <location>
        <begin position="3"/>
        <end position="119"/>
    </location>
</feature>
<dbReference type="Gene3D" id="1.10.10.10">
    <property type="entry name" value="Winged helix-like DNA-binding domain superfamily/Winged helix DNA-binding domain"/>
    <property type="match status" value="1"/>
</dbReference>
<dbReference type="OrthoDB" id="9127033at2"/>
<dbReference type="InterPro" id="IPR018335">
    <property type="entry name" value="Tscrpt_reg_HTH_Crp-type_CS"/>
</dbReference>
<evidence type="ECO:0000259" key="7">
    <source>
        <dbReference type="PROSITE" id="PS50042"/>
    </source>
</evidence>